<protein>
    <submittedName>
        <fullName evidence="2">Uncharacterized protein LOC106763414</fullName>
    </submittedName>
</protein>
<reference evidence="2" key="2">
    <citation type="submission" date="2025-08" db="UniProtKB">
        <authorList>
            <consortium name="RefSeq"/>
        </authorList>
    </citation>
    <scope>IDENTIFICATION</scope>
    <source>
        <tissue evidence="2">Leaf</tissue>
    </source>
</reference>
<gene>
    <name evidence="2" type="primary">LOC106763414</name>
</gene>
<dbReference type="Pfam" id="PF14223">
    <property type="entry name" value="Retrotran_gag_2"/>
    <property type="match status" value="1"/>
</dbReference>
<evidence type="ECO:0000313" key="2">
    <source>
        <dbReference type="RefSeq" id="XP_014503095.1"/>
    </source>
</evidence>
<dbReference type="STRING" id="3916.A0A1S3UAP6"/>
<name>A0A1S3UAP6_VIGRR</name>
<reference evidence="1" key="1">
    <citation type="journal article" date="2014" name="Nat. Commun.">
        <title>Genome sequence of mungbean and insights into evolution within Vigna species.</title>
        <authorList>
            <person name="Kang Y.J."/>
            <person name="Kim S.K."/>
            <person name="Kim M.Y."/>
            <person name="Lestari P."/>
            <person name="Kim K.H."/>
            <person name="Ha B.K."/>
            <person name="Jun T.H."/>
            <person name="Hwang W.J."/>
            <person name="Lee T."/>
            <person name="Lee J."/>
            <person name="Shim S."/>
            <person name="Yoon M.Y."/>
            <person name="Jang Y.E."/>
            <person name="Han K.S."/>
            <person name="Taeprayoon P."/>
            <person name="Yoon N."/>
            <person name="Somta P."/>
            <person name="Tanya P."/>
            <person name="Kim K.S."/>
            <person name="Gwag J.G."/>
            <person name="Moon J.K."/>
            <person name="Lee Y.H."/>
            <person name="Park B.S."/>
            <person name="Bombarely A."/>
            <person name="Doyle J.J."/>
            <person name="Jackson S.A."/>
            <person name="Schafleitner R."/>
            <person name="Srinives P."/>
            <person name="Varshney R.K."/>
            <person name="Lee S.H."/>
        </authorList>
    </citation>
    <scope>NUCLEOTIDE SEQUENCE [LARGE SCALE GENOMIC DNA]</scope>
    <source>
        <strain evidence="1">cv. VC1973A</strain>
    </source>
</reference>
<dbReference type="AlphaFoldDB" id="A0A1S3UAP6"/>
<dbReference type="GeneID" id="106763414"/>
<sequence length="262" mass="30955">MGDLNNYVQPLISIFDDHYDHWIKLMENFLQFKEVWYLVDHGVMDVSTEINAIETKTKLMKEQKLKDLKIKNYLYQAIDREILNIIMNDETSKDIWDLMKQKFQGSARVKHAQLQALRKDFELLQMKDGESVNSYFARTLKITKSMKACSENMQENVITAKILWLMTMKFNYVVCSIEKSTNMEAMTIDELQSSLLVHEQRMMLVVDEKQVMQAVTYEKSERDRGRGRGSFRGRGRGRKSFNKAEVECFTCHKLGYFQYEYP</sequence>
<dbReference type="OrthoDB" id="2013098at2759"/>
<dbReference type="RefSeq" id="XP_014503095.1">
    <property type="nucleotide sequence ID" value="XM_014647609.1"/>
</dbReference>
<dbReference type="KEGG" id="vra:106763414"/>
<organism evidence="1 2">
    <name type="scientific">Vigna radiata var. radiata</name>
    <name type="common">Mung bean</name>
    <name type="synonym">Phaseolus aureus</name>
    <dbReference type="NCBI Taxonomy" id="3916"/>
    <lineage>
        <taxon>Eukaryota</taxon>
        <taxon>Viridiplantae</taxon>
        <taxon>Streptophyta</taxon>
        <taxon>Embryophyta</taxon>
        <taxon>Tracheophyta</taxon>
        <taxon>Spermatophyta</taxon>
        <taxon>Magnoliopsida</taxon>
        <taxon>eudicotyledons</taxon>
        <taxon>Gunneridae</taxon>
        <taxon>Pentapetalae</taxon>
        <taxon>rosids</taxon>
        <taxon>fabids</taxon>
        <taxon>Fabales</taxon>
        <taxon>Fabaceae</taxon>
        <taxon>Papilionoideae</taxon>
        <taxon>50 kb inversion clade</taxon>
        <taxon>NPAAA clade</taxon>
        <taxon>indigoferoid/millettioid clade</taxon>
        <taxon>Phaseoleae</taxon>
        <taxon>Vigna</taxon>
    </lineage>
</organism>
<dbReference type="PANTHER" id="PTHR35317:SF34">
    <property type="match status" value="1"/>
</dbReference>
<keyword evidence="1" id="KW-1185">Reference proteome</keyword>
<dbReference type="PANTHER" id="PTHR35317">
    <property type="entry name" value="OS04G0629600 PROTEIN"/>
    <property type="match status" value="1"/>
</dbReference>
<dbReference type="Proteomes" id="UP000087766">
    <property type="component" value="Chromosome 6"/>
</dbReference>
<evidence type="ECO:0000313" key="1">
    <source>
        <dbReference type="Proteomes" id="UP000087766"/>
    </source>
</evidence>
<accession>A0A1S3UAP6</accession>
<proteinExistence type="predicted"/>